<dbReference type="Proteomes" id="UP000182769">
    <property type="component" value="Unassembled WGS sequence"/>
</dbReference>
<evidence type="ECO:0000313" key="2">
    <source>
        <dbReference type="Proteomes" id="UP000182769"/>
    </source>
</evidence>
<dbReference type="InterPro" id="IPR011249">
    <property type="entry name" value="Metalloenz_LuxS/M16"/>
</dbReference>
<evidence type="ECO:0000313" key="1">
    <source>
        <dbReference type="EMBL" id="CUB06120.1"/>
    </source>
</evidence>
<organism evidence="1 2">
    <name type="scientific">Marinomonas fungiae</name>
    <dbReference type="NCBI Taxonomy" id="1137284"/>
    <lineage>
        <taxon>Bacteria</taxon>
        <taxon>Pseudomonadati</taxon>
        <taxon>Pseudomonadota</taxon>
        <taxon>Gammaproteobacteria</taxon>
        <taxon>Oceanospirillales</taxon>
        <taxon>Oceanospirillaceae</taxon>
        <taxon>Marinomonas</taxon>
    </lineage>
</organism>
<gene>
    <name evidence="1" type="ORF">Ga0061065_11546</name>
</gene>
<keyword evidence="2" id="KW-1185">Reference proteome</keyword>
<reference evidence="2" key="1">
    <citation type="submission" date="2015-08" db="EMBL/GenBank/DDBJ databases">
        <authorList>
            <person name="Varghese N."/>
        </authorList>
    </citation>
    <scope>NUCLEOTIDE SEQUENCE [LARGE SCALE GENOMIC DNA]</scope>
    <source>
        <strain evidence="2">JCM 18476</strain>
    </source>
</reference>
<protein>
    <recommendedName>
        <fullName evidence="3">Insulinase (Peptidase family M16)</fullName>
    </recommendedName>
</protein>
<dbReference type="STRING" id="1137284.GCA_001418205_03405"/>
<name>A0A0K6ISP0_9GAMM</name>
<accession>A0A0K6ISP0</accession>
<dbReference type="EMBL" id="CYHG01000015">
    <property type="protein sequence ID" value="CUB06120.1"/>
    <property type="molecule type" value="Genomic_DNA"/>
</dbReference>
<dbReference type="OrthoDB" id="6104154at2"/>
<evidence type="ECO:0008006" key="3">
    <source>
        <dbReference type="Google" id="ProtNLM"/>
    </source>
</evidence>
<dbReference type="SUPFAM" id="SSF63411">
    <property type="entry name" value="LuxS/MPP-like metallohydrolase"/>
    <property type="match status" value="1"/>
</dbReference>
<proteinExistence type="predicted"/>
<dbReference type="AlphaFoldDB" id="A0A0K6ISP0"/>
<dbReference type="GO" id="GO:0046872">
    <property type="term" value="F:metal ion binding"/>
    <property type="evidence" value="ECO:0007669"/>
    <property type="project" value="InterPro"/>
</dbReference>
<dbReference type="RefSeq" id="WP_055464418.1">
    <property type="nucleotide sequence ID" value="NZ_CYHG01000015.1"/>
</dbReference>
<sequence length="428" mass="47170">MFKRDKPLFSRPALAVIIVLSTLAVWLLNLTSPKTELATPRIESWQTANGIPVYWLYQNAWQGSDKVELTIVLNGPSTDAALTKKTLTLLTGPTLPLSTATINQRLAPIAAQVSTYYSLPQQQINITFSNRPQFLKPTLSLLDTWLNQTQFKANAILRSESRADNDLGQQQLMLQLFGSTATVEPTPASLSIAQVSQHFASLKQQVSHIMIAGALDDVAQQQLAQGLQQITQSMQPSSGPLAHILATQPATSTLGAETLKAMYGAIGLHPLTSVEDWLALQIWAKDSLEAQKQQLHSQTGQWLLHLAPPQAFVTWQLQIPQAVLQNAATETQSQTSWVAANSLPSYQDNAAFSNLKQQLLTQLESLSQNPSWWRAIGSSVALPKAPLSLEDFAKRYSDAANSFTMEQYQQRIDQLLIPSSRQEVLIKL</sequence>